<dbReference type="InterPro" id="IPR002881">
    <property type="entry name" value="DUF58"/>
</dbReference>
<feature type="domain" description="DUF58" evidence="1">
    <location>
        <begin position="63"/>
        <end position="264"/>
    </location>
</feature>
<dbReference type="PANTHER" id="PTHR33608:SF6">
    <property type="entry name" value="BLL2464 PROTEIN"/>
    <property type="match status" value="1"/>
</dbReference>
<evidence type="ECO:0000313" key="2">
    <source>
        <dbReference type="EMBL" id="WQD77589.1"/>
    </source>
</evidence>
<evidence type="ECO:0000259" key="1">
    <source>
        <dbReference type="Pfam" id="PF01882"/>
    </source>
</evidence>
<dbReference type="InterPro" id="IPR036465">
    <property type="entry name" value="vWFA_dom_sf"/>
</dbReference>
<dbReference type="RefSeq" id="WP_114811552.1">
    <property type="nucleotide sequence ID" value="NZ_CP139965.1"/>
</dbReference>
<name>A0ABZ0WJQ8_9BURK</name>
<keyword evidence="3" id="KW-1185">Reference proteome</keyword>
<accession>A0ABZ0WJQ8</accession>
<dbReference type="Proteomes" id="UP001325479">
    <property type="component" value="Chromosome"/>
</dbReference>
<dbReference type="PANTHER" id="PTHR33608">
    <property type="entry name" value="BLL2464 PROTEIN"/>
    <property type="match status" value="1"/>
</dbReference>
<dbReference type="SUPFAM" id="SSF53300">
    <property type="entry name" value="vWA-like"/>
    <property type="match status" value="1"/>
</dbReference>
<dbReference type="Pfam" id="PF01882">
    <property type="entry name" value="DUF58"/>
    <property type="match status" value="1"/>
</dbReference>
<sequence length="298" mass="32734">MKAPREFHYRLPGRASGFRPGSHPGTSFGPGQEFALHARLVDYPDPRRLDLRASVQSVRGEWLVRLNLQRVAVPVQVIVDVSASMRFGVQRSKLHVVADFVEALGYSAFRSGDRVGMAAFDHTERNDLSAPPRYGRGSGDVMAAMLRDEAAAQHAAMPAARNAAAAGNGAAALARVVAKLAGRHALVFIVSDFHWPLDGMPAVLDMLLHALVVPMVVWDPAELQAPERGGLLDVRDMETGARRTVWLSGQVREKWRDGVARRRAELVSLFGKRAMAPFFMEGAFEPEALSRYFLEQSV</sequence>
<protein>
    <submittedName>
        <fullName evidence="2">VWA domain-containing protein</fullName>
    </submittedName>
</protein>
<dbReference type="EMBL" id="CP139965">
    <property type="protein sequence ID" value="WQD77589.1"/>
    <property type="molecule type" value="Genomic_DNA"/>
</dbReference>
<gene>
    <name evidence="2" type="ORF">U0042_26665</name>
</gene>
<reference evidence="2 3" key="1">
    <citation type="submission" date="2023-12" db="EMBL/GenBank/DDBJ databases">
        <title>Genome sequencing and assembly of bacterial species from a model synthetic community.</title>
        <authorList>
            <person name="Hogle S.L."/>
        </authorList>
    </citation>
    <scope>NUCLEOTIDE SEQUENCE [LARGE SCALE GENOMIC DNA]</scope>
    <source>
        <strain evidence="2 3">HAMBI 2494</strain>
    </source>
</reference>
<evidence type="ECO:0000313" key="3">
    <source>
        <dbReference type="Proteomes" id="UP001325479"/>
    </source>
</evidence>
<organism evidence="2 3">
    <name type="scientific">Paraburkholderia kururiensis</name>
    <dbReference type="NCBI Taxonomy" id="984307"/>
    <lineage>
        <taxon>Bacteria</taxon>
        <taxon>Pseudomonadati</taxon>
        <taxon>Pseudomonadota</taxon>
        <taxon>Betaproteobacteria</taxon>
        <taxon>Burkholderiales</taxon>
        <taxon>Burkholderiaceae</taxon>
        <taxon>Paraburkholderia</taxon>
    </lineage>
</organism>
<proteinExistence type="predicted"/>